<evidence type="ECO:0000256" key="5">
    <source>
        <dbReference type="ARBA" id="ARBA00022889"/>
    </source>
</evidence>
<evidence type="ECO:0000256" key="4">
    <source>
        <dbReference type="ARBA" id="ARBA00022729"/>
    </source>
</evidence>
<sequence length="79" mass="7477">MAHRIKSALVTAGACAAVLGGAGVAGADSGAGGAALDSPGLVSGNNIQIPVQIPVQACGNTVSVIGLFNPSFGTPCLTD</sequence>
<comment type="caution">
    <text evidence="10">The sequence shown here is derived from an EMBL/GenBank/DDBJ whole genome shotgun (WGS) entry which is preliminary data.</text>
</comment>
<dbReference type="Pfam" id="PF03777">
    <property type="entry name" value="ChpA-C"/>
    <property type="match status" value="1"/>
</dbReference>
<dbReference type="PROSITE" id="PS51884">
    <property type="entry name" value="CHAPLIN"/>
    <property type="match status" value="1"/>
</dbReference>
<evidence type="ECO:0000256" key="8">
    <source>
        <dbReference type="SAM" id="SignalP"/>
    </source>
</evidence>
<feature type="chain" id="PRO_5024847013" description="Chaplin domain-containing protein" evidence="8">
    <location>
        <begin position="28"/>
        <end position="79"/>
    </location>
</feature>
<reference evidence="10 11" key="1">
    <citation type="submission" date="2019-12" db="EMBL/GenBank/DDBJ databases">
        <title>Whole genome shotgun sequence of Streptomyces tubercidicus NBRC 13090.</title>
        <authorList>
            <person name="Ichikawa N."/>
            <person name="Kimura A."/>
            <person name="Kitahashi Y."/>
            <person name="Komaki H."/>
            <person name="Tamura T."/>
        </authorList>
    </citation>
    <scope>NUCLEOTIDE SEQUENCE [LARGE SCALE GENOMIC DNA]</scope>
    <source>
        <strain evidence="10 11">NBRC 13090</strain>
    </source>
</reference>
<keyword evidence="2" id="KW-0134">Cell wall</keyword>
<evidence type="ECO:0000313" key="10">
    <source>
        <dbReference type="EMBL" id="GFE42141.1"/>
    </source>
</evidence>
<feature type="domain" description="Chaplin" evidence="9">
    <location>
        <begin position="38"/>
        <end position="78"/>
    </location>
</feature>
<evidence type="ECO:0000256" key="7">
    <source>
        <dbReference type="PROSITE-ProRule" id="PRU01232"/>
    </source>
</evidence>
<protein>
    <recommendedName>
        <fullName evidence="9">Chaplin domain-containing protein</fullName>
    </recommendedName>
</protein>
<evidence type="ECO:0000259" key="9">
    <source>
        <dbReference type="PROSITE" id="PS51884"/>
    </source>
</evidence>
<dbReference type="AlphaFoldDB" id="A0A640V557"/>
<comment type="subcellular location">
    <subcellularLocation>
        <location evidence="1">Secreted</location>
        <location evidence="1">Cell wall</location>
    </subcellularLocation>
</comment>
<organism evidence="10 11">
    <name type="scientific">Streptomyces tubercidicus</name>
    <dbReference type="NCBI Taxonomy" id="47759"/>
    <lineage>
        <taxon>Bacteria</taxon>
        <taxon>Bacillati</taxon>
        <taxon>Actinomycetota</taxon>
        <taxon>Actinomycetes</taxon>
        <taxon>Kitasatosporales</taxon>
        <taxon>Streptomycetaceae</taxon>
        <taxon>Streptomyces</taxon>
    </lineage>
</organism>
<keyword evidence="4 8" id="KW-0732">Signal</keyword>
<accession>A0A640V557</accession>
<keyword evidence="6 7" id="KW-0034">Amyloid</keyword>
<dbReference type="GO" id="GO:0007155">
    <property type="term" value="P:cell adhesion"/>
    <property type="evidence" value="ECO:0007669"/>
    <property type="project" value="UniProtKB-KW"/>
</dbReference>
<dbReference type="OrthoDB" id="3544424at2"/>
<dbReference type="InterPro" id="IPR005528">
    <property type="entry name" value="ChpA-H"/>
</dbReference>
<name>A0A640V557_9ACTN</name>
<keyword evidence="5" id="KW-0130">Cell adhesion</keyword>
<gene>
    <name evidence="10" type="ORF">Stube_68140</name>
</gene>
<evidence type="ECO:0000313" key="11">
    <source>
        <dbReference type="Proteomes" id="UP000431826"/>
    </source>
</evidence>
<evidence type="ECO:0000256" key="1">
    <source>
        <dbReference type="ARBA" id="ARBA00004191"/>
    </source>
</evidence>
<dbReference type="EMBL" id="BLIR01000003">
    <property type="protein sequence ID" value="GFE42141.1"/>
    <property type="molecule type" value="Genomic_DNA"/>
</dbReference>
<dbReference type="Proteomes" id="UP000431826">
    <property type="component" value="Unassembled WGS sequence"/>
</dbReference>
<feature type="signal peptide" evidence="8">
    <location>
        <begin position="1"/>
        <end position="27"/>
    </location>
</feature>
<evidence type="ECO:0000256" key="3">
    <source>
        <dbReference type="ARBA" id="ARBA00022525"/>
    </source>
</evidence>
<proteinExistence type="predicted"/>
<evidence type="ECO:0000256" key="2">
    <source>
        <dbReference type="ARBA" id="ARBA00022512"/>
    </source>
</evidence>
<dbReference type="GeneID" id="96287856"/>
<keyword evidence="3" id="KW-0964">Secreted</keyword>
<evidence type="ECO:0000256" key="6">
    <source>
        <dbReference type="ARBA" id="ARBA00023087"/>
    </source>
</evidence>
<keyword evidence="11" id="KW-1185">Reference proteome</keyword>
<dbReference type="RefSeq" id="WP_159749336.1">
    <property type="nucleotide sequence ID" value="NZ_BLIR01000003.1"/>
</dbReference>